<dbReference type="EMBL" id="AFNW01000291">
    <property type="protein sequence ID" value="EKJ71341.1"/>
    <property type="molecule type" value="Genomic_DNA"/>
</dbReference>
<dbReference type="InterPro" id="IPR036291">
    <property type="entry name" value="NAD(P)-bd_dom_sf"/>
</dbReference>
<proteinExistence type="inferred from homology"/>
<dbReference type="PANTHER" id="PTHR43054">
    <property type="match status" value="1"/>
</dbReference>
<dbReference type="KEGG" id="fpu:FPSE_08444"/>
<evidence type="ECO:0000313" key="4">
    <source>
        <dbReference type="EMBL" id="EKJ71341.1"/>
    </source>
</evidence>
<protein>
    <submittedName>
        <fullName evidence="4">Uncharacterized protein</fullName>
    </submittedName>
</protein>
<dbReference type="GO" id="GO:0000166">
    <property type="term" value="F:nucleotide binding"/>
    <property type="evidence" value="ECO:0007669"/>
    <property type="project" value="InterPro"/>
</dbReference>
<dbReference type="PANTHER" id="PTHR43054:SF1">
    <property type="entry name" value="SCYLLO-INOSITOL 2-DEHYDROGENASE (NADP(+)) IOLU"/>
    <property type="match status" value="1"/>
</dbReference>
<accession>K3UHR2</accession>
<dbReference type="SUPFAM" id="SSF55347">
    <property type="entry name" value="Glyceraldehyde-3-phosphate dehydrogenase-like, C-terminal domain"/>
    <property type="match status" value="1"/>
</dbReference>
<organism evidence="4 5">
    <name type="scientific">Fusarium pseudograminearum (strain CS3096)</name>
    <name type="common">Wheat and barley crown-rot fungus</name>
    <dbReference type="NCBI Taxonomy" id="1028729"/>
    <lineage>
        <taxon>Eukaryota</taxon>
        <taxon>Fungi</taxon>
        <taxon>Dikarya</taxon>
        <taxon>Ascomycota</taxon>
        <taxon>Pezizomycotina</taxon>
        <taxon>Sordariomycetes</taxon>
        <taxon>Hypocreomycetidae</taxon>
        <taxon>Hypocreales</taxon>
        <taxon>Nectriaceae</taxon>
        <taxon>Fusarium</taxon>
    </lineage>
</organism>
<dbReference type="eggNOG" id="KOG2741">
    <property type="taxonomic scope" value="Eukaryota"/>
</dbReference>
<feature type="domain" description="GFO/IDH/MocA-like oxidoreductase" evidence="3">
    <location>
        <begin position="151"/>
        <end position="272"/>
    </location>
</feature>
<dbReference type="HOGENOM" id="CLU_023194_7_0_1"/>
<evidence type="ECO:0000259" key="2">
    <source>
        <dbReference type="Pfam" id="PF01408"/>
    </source>
</evidence>
<evidence type="ECO:0000259" key="3">
    <source>
        <dbReference type="Pfam" id="PF22725"/>
    </source>
</evidence>
<dbReference type="GeneID" id="20367062"/>
<dbReference type="Pfam" id="PF01408">
    <property type="entry name" value="GFO_IDH_MocA"/>
    <property type="match status" value="1"/>
</dbReference>
<dbReference type="AlphaFoldDB" id="K3UHR2"/>
<keyword evidence="5" id="KW-1185">Reference proteome</keyword>
<comment type="similarity">
    <text evidence="1">Belongs to the Gfo/Idh/MocA family.</text>
</comment>
<dbReference type="Proteomes" id="UP000007978">
    <property type="component" value="Chromosome 2"/>
</dbReference>
<comment type="caution">
    <text evidence="4">The sequence shown here is derived from an EMBL/GenBank/DDBJ whole genome shotgun (WGS) entry which is preliminary data.</text>
</comment>
<gene>
    <name evidence="4" type="ORF">FPSE_08444</name>
</gene>
<dbReference type="SUPFAM" id="SSF51735">
    <property type="entry name" value="NAD(P)-binding Rossmann-fold domains"/>
    <property type="match status" value="1"/>
</dbReference>
<dbReference type="Gene3D" id="3.40.50.720">
    <property type="entry name" value="NAD(P)-binding Rossmann-like Domain"/>
    <property type="match status" value="1"/>
</dbReference>
<name>K3UHR2_FUSPC</name>
<reference evidence="4 5" key="1">
    <citation type="journal article" date="2012" name="PLoS Pathog.">
        <title>Comparative pathogenomics reveals horizontally acquired novel virulence genes in fungi infecting cereal hosts.</title>
        <authorList>
            <person name="Gardiner D.M."/>
            <person name="McDonald M.C."/>
            <person name="Covarelli L."/>
            <person name="Solomon P.S."/>
            <person name="Rusu A.G."/>
            <person name="Marshall M."/>
            <person name="Kazan K."/>
            <person name="Chakraborty S."/>
            <person name="McDonald B.A."/>
            <person name="Manners J.M."/>
        </authorList>
    </citation>
    <scope>NUCLEOTIDE SEQUENCE [LARGE SCALE GENOMIC DNA]</scope>
    <source>
        <strain evidence="4 5">CS3096</strain>
    </source>
</reference>
<dbReference type="Pfam" id="PF22725">
    <property type="entry name" value="GFO_IDH_MocA_C3"/>
    <property type="match status" value="1"/>
</dbReference>
<dbReference type="InterPro" id="IPR000683">
    <property type="entry name" value="Gfo/Idh/MocA-like_OxRdtase_N"/>
</dbReference>
<dbReference type="Gene3D" id="3.30.360.10">
    <property type="entry name" value="Dihydrodipicolinate Reductase, domain 2"/>
    <property type="match status" value="1"/>
</dbReference>
<dbReference type="InterPro" id="IPR055170">
    <property type="entry name" value="GFO_IDH_MocA-like_dom"/>
</dbReference>
<dbReference type="RefSeq" id="XP_009259837.1">
    <property type="nucleotide sequence ID" value="XM_009261562.1"/>
</dbReference>
<evidence type="ECO:0000256" key="1">
    <source>
        <dbReference type="ARBA" id="ARBA00010928"/>
    </source>
</evidence>
<dbReference type="OrthoDB" id="2129491at2759"/>
<sequence length="361" mass="40380">MSSHLGLAVIGTNWITNSFIQSCHESKLFQLRAVYSRKLDTAKIFIADTPSIEDASSVAAYDNLDNMLNSQGIDVVYIASPNSLHYEQGIKALNTGKHVIMEKPFASNMHELEELYELADSKGLFILEAYRHIQEPNFKTLQKLFDDEKTRDERFGKIYGASLSMAVYSPLFGDMTETNVPNVASPKFSGGCLMDMGVYPVTFAIRLFGVPASQTYFPVMLETGVDGGGLIVFEYTPETSKHKQRFTLQARTSKLYDSHAPTEIYCEKGTIRIEGGQASNVTDICTMKFIPRGSKDGEEVGNKRPEYTNMLNLTWEAKELGRIINEVDRAAEGDLRALSKNVLTVVEDMRKKNGIVFDCER</sequence>
<feature type="domain" description="Gfo/Idh/MocA-like oxidoreductase N-terminal" evidence="2">
    <location>
        <begin position="7"/>
        <end position="125"/>
    </location>
</feature>
<evidence type="ECO:0000313" key="5">
    <source>
        <dbReference type="Proteomes" id="UP000007978"/>
    </source>
</evidence>